<dbReference type="PANTHER" id="PTHR43479:SF22">
    <property type="entry name" value="TRANSCRIPTIONAL REGULATOR, TETR FAMILY"/>
    <property type="match status" value="1"/>
</dbReference>
<dbReference type="Gene3D" id="1.10.10.60">
    <property type="entry name" value="Homeodomain-like"/>
    <property type="match status" value="1"/>
</dbReference>
<sequence length="275" mass="32627">MIDDKKKRMIEESMKLFSEKGFHSTSIQEIADKSNVSKGAFYLHFQSKDELLIEIYSYYSEVILEKIGSINSRTHDPLKQFTEQIEAFLGLFKEHKEYLMMHVRDNINLGEKMNELIFSLHKQSYNWLENQIIMIYGERIQPYIVDVVIQIDGILSGYFKWIAIHDLKFDSEQLAKYIIDKVDVIVKSILQENQQPIFTYQSLSMFKEPSAQEIIQQIKKQIERSDNRELLEAILVLEEEWNKKEPKKIIIQSMLKHLESNTTIKELIRKLKKFL</sequence>
<dbReference type="InterPro" id="IPR001647">
    <property type="entry name" value="HTH_TetR"/>
</dbReference>
<dbReference type="SUPFAM" id="SSF46689">
    <property type="entry name" value="Homeodomain-like"/>
    <property type="match status" value="1"/>
</dbReference>
<protein>
    <submittedName>
        <fullName evidence="5">Transcriptional regulator, TetR family</fullName>
    </submittedName>
</protein>
<dbReference type="EMBL" id="FRCZ01000001">
    <property type="protein sequence ID" value="SHM61374.1"/>
    <property type="molecule type" value="Genomic_DNA"/>
</dbReference>
<dbReference type="InterPro" id="IPR023772">
    <property type="entry name" value="DNA-bd_HTH_TetR-type_CS"/>
</dbReference>
<keyword evidence="1" id="KW-0678">Repressor</keyword>
<reference evidence="5 6" key="1">
    <citation type="submission" date="2016-11" db="EMBL/GenBank/DDBJ databases">
        <authorList>
            <person name="Jaros S."/>
            <person name="Januszkiewicz K."/>
            <person name="Wedrychowicz H."/>
        </authorList>
    </citation>
    <scope>NUCLEOTIDE SEQUENCE [LARGE SCALE GENOMIC DNA]</scope>
    <source>
        <strain evidence="5 6">CGMCC 1.10681</strain>
    </source>
</reference>
<dbReference type="GO" id="GO:0003677">
    <property type="term" value="F:DNA binding"/>
    <property type="evidence" value="ECO:0007669"/>
    <property type="project" value="UniProtKB-UniRule"/>
</dbReference>
<keyword evidence="6" id="KW-1185">Reference proteome</keyword>
<dbReference type="AlphaFoldDB" id="A0A1M7K826"/>
<dbReference type="Pfam" id="PF00440">
    <property type="entry name" value="TetR_N"/>
    <property type="match status" value="1"/>
</dbReference>
<evidence type="ECO:0000256" key="1">
    <source>
        <dbReference type="ARBA" id="ARBA00022491"/>
    </source>
</evidence>
<dbReference type="STRING" id="1027249.SAMN05216179_0609"/>
<dbReference type="PANTHER" id="PTHR43479">
    <property type="entry name" value="ACREF/ENVCD OPERON REPRESSOR-RELATED"/>
    <property type="match status" value="1"/>
</dbReference>
<evidence type="ECO:0000259" key="4">
    <source>
        <dbReference type="PROSITE" id="PS50977"/>
    </source>
</evidence>
<gene>
    <name evidence="5" type="ORF">SAMN05216179_0609</name>
</gene>
<dbReference type="PRINTS" id="PR00455">
    <property type="entry name" value="HTHTETR"/>
</dbReference>
<feature type="domain" description="HTH tetR-type" evidence="4">
    <location>
        <begin position="3"/>
        <end position="63"/>
    </location>
</feature>
<evidence type="ECO:0000256" key="3">
    <source>
        <dbReference type="PROSITE-ProRule" id="PRU00335"/>
    </source>
</evidence>
<name>A0A1M7K826_9BACI</name>
<dbReference type="Gene3D" id="1.10.357.10">
    <property type="entry name" value="Tetracycline Repressor, domain 2"/>
    <property type="match status" value="1"/>
</dbReference>
<keyword evidence="2 3" id="KW-0238">DNA-binding</keyword>
<organism evidence="5 6">
    <name type="scientific">Gracilibacillus kekensis</name>
    <dbReference type="NCBI Taxonomy" id="1027249"/>
    <lineage>
        <taxon>Bacteria</taxon>
        <taxon>Bacillati</taxon>
        <taxon>Bacillota</taxon>
        <taxon>Bacilli</taxon>
        <taxon>Bacillales</taxon>
        <taxon>Bacillaceae</taxon>
        <taxon>Gracilibacillus</taxon>
    </lineage>
</organism>
<dbReference type="Proteomes" id="UP000184184">
    <property type="component" value="Unassembled WGS sequence"/>
</dbReference>
<evidence type="ECO:0000313" key="6">
    <source>
        <dbReference type="Proteomes" id="UP000184184"/>
    </source>
</evidence>
<evidence type="ECO:0000313" key="5">
    <source>
        <dbReference type="EMBL" id="SHM61374.1"/>
    </source>
</evidence>
<dbReference type="PROSITE" id="PS50977">
    <property type="entry name" value="HTH_TETR_2"/>
    <property type="match status" value="1"/>
</dbReference>
<evidence type="ECO:0000256" key="2">
    <source>
        <dbReference type="ARBA" id="ARBA00023125"/>
    </source>
</evidence>
<dbReference type="InterPro" id="IPR009057">
    <property type="entry name" value="Homeodomain-like_sf"/>
</dbReference>
<dbReference type="PROSITE" id="PS01081">
    <property type="entry name" value="HTH_TETR_1"/>
    <property type="match status" value="1"/>
</dbReference>
<accession>A0A1M7K826</accession>
<dbReference type="RefSeq" id="WP_073199512.1">
    <property type="nucleotide sequence ID" value="NZ_FRCZ01000001.1"/>
</dbReference>
<feature type="DNA-binding region" description="H-T-H motif" evidence="3">
    <location>
        <begin position="26"/>
        <end position="45"/>
    </location>
</feature>
<dbReference type="OrthoDB" id="9812993at2"/>
<proteinExistence type="predicted"/>
<dbReference type="InterPro" id="IPR050624">
    <property type="entry name" value="HTH-type_Tx_Regulator"/>
</dbReference>